<accession>A0ABU9XXD3</accession>
<comment type="similarity">
    <text evidence="1">Belongs to the short-chain dehydrogenases/reductases (SDR) family.</text>
</comment>
<organism evidence="3 4">
    <name type="scientific">Sphingomonas oligophenolica</name>
    <dbReference type="NCBI Taxonomy" id="301154"/>
    <lineage>
        <taxon>Bacteria</taxon>
        <taxon>Pseudomonadati</taxon>
        <taxon>Pseudomonadota</taxon>
        <taxon>Alphaproteobacteria</taxon>
        <taxon>Sphingomonadales</taxon>
        <taxon>Sphingomonadaceae</taxon>
        <taxon>Sphingomonas</taxon>
    </lineage>
</organism>
<gene>
    <name evidence="3" type="ORF">ABC974_01075</name>
</gene>
<evidence type="ECO:0000256" key="1">
    <source>
        <dbReference type="ARBA" id="ARBA00006484"/>
    </source>
</evidence>
<keyword evidence="2" id="KW-0560">Oxidoreductase</keyword>
<dbReference type="RefSeq" id="WP_343887774.1">
    <property type="nucleotide sequence ID" value="NZ_BAAAEH010000005.1"/>
</dbReference>
<name>A0ABU9XXD3_9SPHN</name>
<proteinExistence type="inferred from homology"/>
<dbReference type="PRINTS" id="PR00081">
    <property type="entry name" value="GDHRDH"/>
</dbReference>
<evidence type="ECO:0000256" key="2">
    <source>
        <dbReference type="ARBA" id="ARBA00023002"/>
    </source>
</evidence>
<sequence length="262" mass="27228">MTEPARTVLITGAARRIGAVIARHLAGRGWRVAIHHHQSPDDAEALAAELGAGQGRACVVTGDLAFADTAARLVAEARAGLNAPLIALVNNASLFTYDRPPITDAAALPGHMAVNLDAPVLLASALAAQDDLAEGAVVNILDQKVANLNPDFFSYSCGKVALAGATAMLAQALGPRIRVNAVSPGLSLPSLDQSAAEFAAVAGENLLRRPVDVRAIAEAVDFLLSARGVTGQNIFVDNGQHFLPRDSDVMFETRQANRGPHG</sequence>
<dbReference type="SUPFAM" id="SSF51735">
    <property type="entry name" value="NAD(P)-binding Rossmann-fold domains"/>
    <property type="match status" value="1"/>
</dbReference>
<comment type="caution">
    <text evidence="3">The sequence shown here is derived from an EMBL/GenBank/DDBJ whole genome shotgun (WGS) entry which is preliminary data.</text>
</comment>
<dbReference type="InterPro" id="IPR036291">
    <property type="entry name" value="NAD(P)-bd_dom_sf"/>
</dbReference>
<dbReference type="InterPro" id="IPR002347">
    <property type="entry name" value="SDR_fam"/>
</dbReference>
<keyword evidence="4" id="KW-1185">Reference proteome</keyword>
<reference evidence="3 4" key="1">
    <citation type="submission" date="2024-05" db="EMBL/GenBank/DDBJ databases">
        <authorList>
            <person name="Liu Q."/>
            <person name="Xin Y.-H."/>
        </authorList>
    </citation>
    <scope>NUCLEOTIDE SEQUENCE [LARGE SCALE GENOMIC DNA]</scope>
    <source>
        <strain evidence="3 4">CGMCC 1.10181</strain>
    </source>
</reference>
<dbReference type="PANTHER" id="PTHR43639">
    <property type="entry name" value="OXIDOREDUCTASE, SHORT-CHAIN DEHYDROGENASE/REDUCTASE FAMILY (AFU_ORTHOLOGUE AFUA_5G02870)"/>
    <property type="match status" value="1"/>
</dbReference>
<dbReference type="Pfam" id="PF00106">
    <property type="entry name" value="adh_short"/>
    <property type="match status" value="1"/>
</dbReference>
<evidence type="ECO:0000313" key="3">
    <source>
        <dbReference type="EMBL" id="MEN2788207.1"/>
    </source>
</evidence>
<evidence type="ECO:0000313" key="4">
    <source>
        <dbReference type="Proteomes" id="UP001419910"/>
    </source>
</evidence>
<dbReference type="EMBL" id="JBDIME010000001">
    <property type="protein sequence ID" value="MEN2788207.1"/>
    <property type="molecule type" value="Genomic_DNA"/>
</dbReference>
<dbReference type="Proteomes" id="UP001419910">
    <property type="component" value="Unassembled WGS sequence"/>
</dbReference>
<dbReference type="Gene3D" id="3.40.50.720">
    <property type="entry name" value="NAD(P)-binding Rossmann-like Domain"/>
    <property type="match status" value="1"/>
</dbReference>
<protein>
    <submittedName>
        <fullName evidence="3">SDR family NAD(P)-dependent oxidoreductase</fullName>
    </submittedName>
</protein>
<dbReference type="PANTHER" id="PTHR43639:SF1">
    <property type="entry name" value="SHORT-CHAIN DEHYDROGENASE_REDUCTASE FAMILY PROTEIN"/>
    <property type="match status" value="1"/>
</dbReference>